<dbReference type="PROSITE" id="PS00242">
    <property type="entry name" value="INTEGRIN_ALPHA"/>
    <property type="match status" value="1"/>
</dbReference>
<evidence type="ECO:0000256" key="1">
    <source>
        <dbReference type="ARBA" id="ARBA00004479"/>
    </source>
</evidence>
<evidence type="ECO:0000256" key="3">
    <source>
        <dbReference type="ARBA" id="ARBA00023136"/>
    </source>
</evidence>
<dbReference type="SUPFAM" id="SSF69179">
    <property type="entry name" value="Integrin domains"/>
    <property type="match status" value="1"/>
</dbReference>
<keyword evidence="5" id="KW-0812">Transmembrane</keyword>
<dbReference type="Pfam" id="PF00357">
    <property type="entry name" value="Integrin_alpha"/>
    <property type="match status" value="1"/>
</dbReference>
<proteinExistence type="predicted"/>
<accession>A0ABN9LBG1</accession>
<keyword evidence="7" id="KW-1185">Reference proteome</keyword>
<gene>
    <name evidence="6" type="ORF">RIMI_LOCUS7417974</name>
</gene>
<dbReference type="Gene3D" id="1.20.5.930">
    <property type="entry name" value="Bicelle-embedded integrin alpha(iib) transmembrane segment"/>
    <property type="match status" value="1"/>
</dbReference>
<evidence type="ECO:0000313" key="7">
    <source>
        <dbReference type="Proteomes" id="UP001176940"/>
    </source>
</evidence>
<evidence type="ECO:0000256" key="2">
    <source>
        <dbReference type="ARBA" id="ARBA00023037"/>
    </source>
</evidence>
<dbReference type="PANTHER" id="PTHR23220:SF73">
    <property type="entry name" value="INTEGRIN ALPHA-IIB"/>
    <property type="match status" value="1"/>
</dbReference>
<evidence type="ECO:0000256" key="4">
    <source>
        <dbReference type="ARBA" id="ARBA00023180"/>
    </source>
</evidence>
<organism evidence="6 7">
    <name type="scientific">Ranitomeya imitator</name>
    <name type="common">mimic poison frog</name>
    <dbReference type="NCBI Taxonomy" id="111125"/>
    <lineage>
        <taxon>Eukaryota</taxon>
        <taxon>Metazoa</taxon>
        <taxon>Chordata</taxon>
        <taxon>Craniata</taxon>
        <taxon>Vertebrata</taxon>
        <taxon>Euteleostomi</taxon>
        <taxon>Amphibia</taxon>
        <taxon>Batrachia</taxon>
        <taxon>Anura</taxon>
        <taxon>Neobatrachia</taxon>
        <taxon>Hyloidea</taxon>
        <taxon>Dendrobatidae</taxon>
        <taxon>Dendrobatinae</taxon>
        <taxon>Ranitomeya</taxon>
    </lineage>
</organism>
<dbReference type="PANTHER" id="PTHR23220">
    <property type="entry name" value="INTEGRIN ALPHA"/>
    <property type="match status" value="1"/>
</dbReference>
<comment type="subcellular location">
    <subcellularLocation>
        <location evidence="1">Membrane</location>
        <topology evidence="1">Single-pass type I membrane protein</topology>
    </subcellularLocation>
</comment>
<dbReference type="InterPro" id="IPR018184">
    <property type="entry name" value="Integrin_alpha_C_CS"/>
</dbReference>
<dbReference type="Proteomes" id="UP001176940">
    <property type="component" value="Unassembled WGS sequence"/>
</dbReference>
<dbReference type="InterPro" id="IPR032695">
    <property type="entry name" value="Integrin_dom_sf"/>
</dbReference>
<name>A0ABN9LBG1_9NEOB</name>
<comment type="caution">
    <text evidence="6">The sequence shown here is derived from an EMBL/GenBank/DDBJ whole genome shotgun (WGS) entry which is preliminary data.</text>
</comment>
<protein>
    <recommendedName>
        <fullName evidence="8">Integrin alpha-2 domain-containing protein</fullName>
    </recommendedName>
</protein>
<dbReference type="EMBL" id="CAUEEQ010014054">
    <property type="protein sequence ID" value="CAJ0938031.1"/>
    <property type="molecule type" value="Genomic_DNA"/>
</dbReference>
<evidence type="ECO:0000256" key="5">
    <source>
        <dbReference type="SAM" id="Phobius"/>
    </source>
</evidence>
<evidence type="ECO:0000313" key="6">
    <source>
        <dbReference type="EMBL" id="CAJ0938031.1"/>
    </source>
</evidence>
<keyword evidence="4" id="KW-0325">Glycoprotein</keyword>
<sequence length="97" mass="11137">MRPQQQFTLRSNGYFEVTGVPYRIQPKALITNQTSADLVVHWVTPDGQKEIPLWWIILGALGGLLILMLFIFVMWKCGFFRRNRPPTDDEDSLTGGQ</sequence>
<keyword evidence="5" id="KW-1133">Transmembrane helix</keyword>
<keyword evidence="2" id="KW-0401">Integrin</keyword>
<feature type="transmembrane region" description="Helical" evidence="5">
    <location>
        <begin position="53"/>
        <end position="75"/>
    </location>
</feature>
<keyword evidence="3 5" id="KW-0472">Membrane</keyword>
<evidence type="ECO:0008006" key="8">
    <source>
        <dbReference type="Google" id="ProtNLM"/>
    </source>
</evidence>
<reference evidence="6" key="1">
    <citation type="submission" date="2023-07" db="EMBL/GenBank/DDBJ databases">
        <authorList>
            <person name="Stuckert A."/>
        </authorList>
    </citation>
    <scope>NUCLEOTIDE SEQUENCE</scope>
</reference>